<dbReference type="EMBL" id="DS113609">
    <property type="protein sequence ID" value="EAY00211.1"/>
    <property type="molecule type" value="Genomic_DNA"/>
</dbReference>
<keyword evidence="1" id="KW-0812">Transmembrane</keyword>
<dbReference type="Proteomes" id="UP000001542">
    <property type="component" value="Unassembled WGS sequence"/>
</dbReference>
<accession>A2F4E6</accession>
<feature type="transmembrane region" description="Helical" evidence="1">
    <location>
        <begin position="39"/>
        <end position="60"/>
    </location>
</feature>
<name>A2F4E6_TRIV3</name>
<feature type="transmembrane region" description="Helical" evidence="1">
    <location>
        <begin position="126"/>
        <end position="147"/>
    </location>
</feature>
<dbReference type="AlphaFoldDB" id="A2F4E6"/>
<dbReference type="GO" id="GO:0005829">
    <property type="term" value="C:cytosol"/>
    <property type="evidence" value="ECO:0007669"/>
    <property type="project" value="GOC"/>
</dbReference>
<dbReference type="GO" id="GO:0045332">
    <property type="term" value="P:phospholipid translocation"/>
    <property type="evidence" value="ECO:0000318"/>
    <property type="project" value="GO_Central"/>
</dbReference>
<dbReference type="VEuPathDB" id="TrichDB:TVAGG3_1031440"/>
<feature type="transmembrane region" description="Helical" evidence="1">
    <location>
        <begin position="72"/>
        <end position="91"/>
    </location>
</feature>
<dbReference type="InterPro" id="IPR052241">
    <property type="entry name" value="SLC66/Scramblase_ANY1"/>
</dbReference>
<dbReference type="InParanoid" id="A2F4E6"/>
<protein>
    <recommendedName>
        <fullName evidence="4">PQ loop repeat family protein</fullName>
    </recommendedName>
</protein>
<evidence type="ECO:0008006" key="4">
    <source>
        <dbReference type="Google" id="ProtNLM"/>
    </source>
</evidence>
<dbReference type="PANTHER" id="PTHR14856:SF9">
    <property type="entry name" value="PQ-LOOP REPEAT-CONTAINING PROTEIN 1"/>
    <property type="match status" value="1"/>
</dbReference>
<evidence type="ECO:0000256" key="1">
    <source>
        <dbReference type="SAM" id="Phobius"/>
    </source>
</evidence>
<evidence type="ECO:0000313" key="3">
    <source>
        <dbReference type="Proteomes" id="UP000001542"/>
    </source>
</evidence>
<dbReference type="VEuPathDB" id="TrichDB:TVAG_257650"/>
<evidence type="ECO:0000313" key="2">
    <source>
        <dbReference type="EMBL" id="EAY00211.1"/>
    </source>
</evidence>
<proteinExistence type="predicted"/>
<dbReference type="GO" id="GO:0042147">
    <property type="term" value="P:retrograde transport, endosome to Golgi"/>
    <property type="evidence" value="ECO:0000318"/>
    <property type="project" value="GO_Central"/>
</dbReference>
<gene>
    <name evidence="2" type="ORF">TVAG_257650</name>
</gene>
<dbReference type="KEGG" id="tva:4758031"/>
<sequence length="185" mass="20950">MLEEVYFYKPEAEASTTDMHQDANTLYFDQFYAKNFAQFMGYVTIIALLLLIVSIGLHSVFEAQIIIESVGILSNLIDCIVTLPQFILVVINKEIRYVTIPLLCQWILALGCKLGLYIYRPVPLPFMLGLAIQAVLTFFIVTFYIYIRLSHCNSDPAEEEQAADNVAPDYKVDFQQVSSETATEA</sequence>
<feature type="transmembrane region" description="Helical" evidence="1">
    <location>
        <begin position="97"/>
        <end position="119"/>
    </location>
</feature>
<keyword evidence="1" id="KW-0472">Membrane</keyword>
<reference evidence="2" key="2">
    <citation type="journal article" date="2007" name="Science">
        <title>Draft genome sequence of the sexually transmitted pathogen Trichomonas vaginalis.</title>
        <authorList>
            <person name="Carlton J.M."/>
            <person name="Hirt R.P."/>
            <person name="Silva J.C."/>
            <person name="Delcher A.L."/>
            <person name="Schatz M."/>
            <person name="Zhao Q."/>
            <person name="Wortman J.R."/>
            <person name="Bidwell S.L."/>
            <person name="Alsmark U.C.M."/>
            <person name="Besteiro S."/>
            <person name="Sicheritz-Ponten T."/>
            <person name="Noel C.J."/>
            <person name="Dacks J.B."/>
            <person name="Foster P.G."/>
            <person name="Simillion C."/>
            <person name="Van de Peer Y."/>
            <person name="Miranda-Saavedra D."/>
            <person name="Barton G.J."/>
            <person name="Westrop G.D."/>
            <person name="Mueller S."/>
            <person name="Dessi D."/>
            <person name="Fiori P.L."/>
            <person name="Ren Q."/>
            <person name="Paulsen I."/>
            <person name="Zhang H."/>
            <person name="Bastida-Corcuera F.D."/>
            <person name="Simoes-Barbosa A."/>
            <person name="Brown M.T."/>
            <person name="Hayes R.D."/>
            <person name="Mukherjee M."/>
            <person name="Okumura C.Y."/>
            <person name="Schneider R."/>
            <person name="Smith A.J."/>
            <person name="Vanacova S."/>
            <person name="Villalvazo M."/>
            <person name="Haas B.J."/>
            <person name="Pertea M."/>
            <person name="Feldblyum T.V."/>
            <person name="Utterback T.R."/>
            <person name="Shu C.L."/>
            <person name="Osoegawa K."/>
            <person name="de Jong P.J."/>
            <person name="Hrdy I."/>
            <person name="Horvathova L."/>
            <person name="Zubacova Z."/>
            <person name="Dolezal P."/>
            <person name="Malik S.B."/>
            <person name="Logsdon J.M. Jr."/>
            <person name="Henze K."/>
            <person name="Gupta A."/>
            <person name="Wang C.C."/>
            <person name="Dunne R.L."/>
            <person name="Upcroft J.A."/>
            <person name="Upcroft P."/>
            <person name="White O."/>
            <person name="Salzberg S.L."/>
            <person name="Tang P."/>
            <person name="Chiu C.-H."/>
            <person name="Lee Y.-S."/>
            <person name="Embley T.M."/>
            <person name="Coombs G.H."/>
            <person name="Mottram J.C."/>
            <person name="Tachezy J."/>
            <person name="Fraser-Liggett C.M."/>
            <person name="Johnson P.J."/>
        </authorList>
    </citation>
    <scope>NUCLEOTIDE SEQUENCE [LARGE SCALE GENOMIC DNA]</scope>
    <source>
        <strain evidence="2">G3</strain>
    </source>
</reference>
<dbReference type="PANTHER" id="PTHR14856">
    <property type="entry name" value="PQ-LOOP REPEAT-CONTAINING PROTEIN 1-LIKE PROTEIN"/>
    <property type="match status" value="1"/>
</dbReference>
<keyword evidence="3" id="KW-1185">Reference proteome</keyword>
<dbReference type="GO" id="GO:0005768">
    <property type="term" value="C:endosome"/>
    <property type="evidence" value="ECO:0000318"/>
    <property type="project" value="GO_Central"/>
</dbReference>
<reference evidence="2" key="1">
    <citation type="submission" date="2006-10" db="EMBL/GenBank/DDBJ databases">
        <authorList>
            <person name="Amadeo P."/>
            <person name="Zhao Q."/>
            <person name="Wortman J."/>
            <person name="Fraser-Liggett C."/>
            <person name="Carlton J."/>
        </authorList>
    </citation>
    <scope>NUCLEOTIDE SEQUENCE</scope>
    <source>
        <strain evidence="2">G3</strain>
    </source>
</reference>
<organism evidence="2 3">
    <name type="scientific">Trichomonas vaginalis (strain ATCC PRA-98 / G3)</name>
    <dbReference type="NCBI Taxonomy" id="412133"/>
    <lineage>
        <taxon>Eukaryota</taxon>
        <taxon>Metamonada</taxon>
        <taxon>Parabasalia</taxon>
        <taxon>Trichomonadida</taxon>
        <taxon>Trichomonadidae</taxon>
        <taxon>Trichomonas</taxon>
    </lineage>
</organism>
<dbReference type="GO" id="GO:0005802">
    <property type="term" value="C:trans-Golgi network"/>
    <property type="evidence" value="ECO:0000318"/>
    <property type="project" value="GO_Central"/>
</dbReference>
<dbReference type="RefSeq" id="XP_001313140.1">
    <property type="nucleotide sequence ID" value="XM_001313139.1"/>
</dbReference>
<keyword evidence="1" id="KW-1133">Transmembrane helix</keyword>